<sequence length="163" mass="18681">MVQYPTYVPLFSPFVVVLPHRSFPFRILSSIPYRTICWMEIAWHVQNHIVQSPELFFSLALSEPSQEVVFLIDYRLSSFFSSSLSFSFSSSYLLHRLALLHPRWLIDYHSSKSPFCHLVRPCLVYVLSVCLHMKTVAVDGIVPSSRSWSVRLTPSASASLLSL</sequence>
<reference evidence="1 2" key="1">
    <citation type="journal article" date="2019" name="Nat. Ecol. Evol.">
        <title>Megaphylogeny resolves global patterns of mushroom evolution.</title>
        <authorList>
            <person name="Varga T."/>
            <person name="Krizsan K."/>
            <person name="Foldi C."/>
            <person name="Dima B."/>
            <person name="Sanchez-Garcia M."/>
            <person name="Sanchez-Ramirez S."/>
            <person name="Szollosi G.J."/>
            <person name="Szarkandi J.G."/>
            <person name="Papp V."/>
            <person name="Albert L."/>
            <person name="Andreopoulos W."/>
            <person name="Angelini C."/>
            <person name="Antonin V."/>
            <person name="Barry K.W."/>
            <person name="Bougher N.L."/>
            <person name="Buchanan P."/>
            <person name="Buyck B."/>
            <person name="Bense V."/>
            <person name="Catcheside P."/>
            <person name="Chovatia M."/>
            <person name="Cooper J."/>
            <person name="Damon W."/>
            <person name="Desjardin D."/>
            <person name="Finy P."/>
            <person name="Geml J."/>
            <person name="Haridas S."/>
            <person name="Hughes K."/>
            <person name="Justo A."/>
            <person name="Karasinski D."/>
            <person name="Kautmanova I."/>
            <person name="Kiss B."/>
            <person name="Kocsube S."/>
            <person name="Kotiranta H."/>
            <person name="LaButti K.M."/>
            <person name="Lechner B.E."/>
            <person name="Liimatainen K."/>
            <person name="Lipzen A."/>
            <person name="Lukacs Z."/>
            <person name="Mihaltcheva S."/>
            <person name="Morgado L.N."/>
            <person name="Niskanen T."/>
            <person name="Noordeloos M.E."/>
            <person name="Ohm R.A."/>
            <person name="Ortiz-Santana B."/>
            <person name="Ovrebo C."/>
            <person name="Racz N."/>
            <person name="Riley R."/>
            <person name="Savchenko A."/>
            <person name="Shiryaev A."/>
            <person name="Soop K."/>
            <person name="Spirin V."/>
            <person name="Szebenyi C."/>
            <person name="Tomsovsky M."/>
            <person name="Tulloss R.E."/>
            <person name="Uehling J."/>
            <person name="Grigoriev I.V."/>
            <person name="Vagvolgyi C."/>
            <person name="Papp T."/>
            <person name="Martin F.M."/>
            <person name="Miettinen O."/>
            <person name="Hibbett D.S."/>
            <person name="Nagy L.G."/>
        </authorList>
    </citation>
    <scope>NUCLEOTIDE SEQUENCE [LARGE SCALE GENOMIC DNA]</scope>
    <source>
        <strain evidence="1 2">NL-1719</strain>
    </source>
</reference>
<name>A0ACD3ACI3_9AGAR</name>
<evidence type="ECO:0000313" key="1">
    <source>
        <dbReference type="EMBL" id="TFK63104.1"/>
    </source>
</evidence>
<dbReference type="Proteomes" id="UP000308600">
    <property type="component" value="Unassembled WGS sequence"/>
</dbReference>
<keyword evidence="2" id="KW-1185">Reference proteome</keyword>
<organism evidence="1 2">
    <name type="scientific">Pluteus cervinus</name>
    <dbReference type="NCBI Taxonomy" id="181527"/>
    <lineage>
        <taxon>Eukaryota</taxon>
        <taxon>Fungi</taxon>
        <taxon>Dikarya</taxon>
        <taxon>Basidiomycota</taxon>
        <taxon>Agaricomycotina</taxon>
        <taxon>Agaricomycetes</taxon>
        <taxon>Agaricomycetidae</taxon>
        <taxon>Agaricales</taxon>
        <taxon>Pluteineae</taxon>
        <taxon>Pluteaceae</taxon>
        <taxon>Pluteus</taxon>
    </lineage>
</organism>
<protein>
    <submittedName>
        <fullName evidence="1">Uncharacterized protein</fullName>
    </submittedName>
</protein>
<proteinExistence type="predicted"/>
<accession>A0ACD3ACI3</accession>
<evidence type="ECO:0000313" key="2">
    <source>
        <dbReference type="Proteomes" id="UP000308600"/>
    </source>
</evidence>
<dbReference type="EMBL" id="ML208540">
    <property type="protein sequence ID" value="TFK63104.1"/>
    <property type="molecule type" value="Genomic_DNA"/>
</dbReference>
<gene>
    <name evidence="1" type="ORF">BDN72DRAFT_338084</name>
</gene>